<protein>
    <submittedName>
        <fullName evidence="1">Uncharacterized protein</fullName>
    </submittedName>
</protein>
<dbReference type="AlphaFoldDB" id="A0A5B7K6M6"/>
<proteinExistence type="predicted"/>
<reference evidence="1 2" key="1">
    <citation type="submission" date="2019-05" db="EMBL/GenBank/DDBJ databases">
        <title>Another draft genome of Portunus trituberculatus and its Hox gene families provides insights of decapod evolution.</title>
        <authorList>
            <person name="Jeong J.-H."/>
            <person name="Song I."/>
            <person name="Kim S."/>
            <person name="Choi T."/>
            <person name="Kim D."/>
            <person name="Ryu S."/>
            <person name="Kim W."/>
        </authorList>
    </citation>
    <scope>NUCLEOTIDE SEQUENCE [LARGE SCALE GENOMIC DNA]</scope>
    <source>
        <tissue evidence="1">Muscle</tissue>
    </source>
</reference>
<evidence type="ECO:0000313" key="1">
    <source>
        <dbReference type="EMBL" id="MPD06052.1"/>
    </source>
</evidence>
<accession>A0A5B7K6M6</accession>
<gene>
    <name evidence="1" type="ORF">E2C01_101832</name>
</gene>
<organism evidence="1 2">
    <name type="scientific">Portunus trituberculatus</name>
    <name type="common">Swimming crab</name>
    <name type="synonym">Neptunus trituberculatus</name>
    <dbReference type="NCBI Taxonomy" id="210409"/>
    <lineage>
        <taxon>Eukaryota</taxon>
        <taxon>Metazoa</taxon>
        <taxon>Ecdysozoa</taxon>
        <taxon>Arthropoda</taxon>
        <taxon>Crustacea</taxon>
        <taxon>Multicrustacea</taxon>
        <taxon>Malacostraca</taxon>
        <taxon>Eumalacostraca</taxon>
        <taxon>Eucarida</taxon>
        <taxon>Decapoda</taxon>
        <taxon>Pleocyemata</taxon>
        <taxon>Brachyura</taxon>
        <taxon>Eubrachyura</taxon>
        <taxon>Portunoidea</taxon>
        <taxon>Portunidae</taxon>
        <taxon>Portuninae</taxon>
        <taxon>Portunus</taxon>
    </lineage>
</organism>
<name>A0A5B7K6M6_PORTR</name>
<dbReference type="EMBL" id="VSRR010149183">
    <property type="protein sequence ID" value="MPD06052.1"/>
    <property type="molecule type" value="Genomic_DNA"/>
</dbReference>
<comment type="caution">
    <text evidence="1">The sequence shown here is derived from an EMBL/GenBank/DDBJ whole genome shotgun (WGS) entry which is preliminary data.</text>
</comment>
<sequence>MQLQTSAFVHCDTFPLPPHLLHLSRVSSITPPKVHCHSDFFVLSAVSAAALCRERRFCCLGSLLARATFCFTAKWSVGEANLAQNV</sequence>
<dbReference type="Proteomes" id="UP000324222">
    <property type="component" value="Unassembled WGS sequence"/>
</dbReference>
<evidence type="ECO:0000313" key="2">
    <source>
        <dbReference type="Proteomes" id="UP000324222"/>
    </source>
</evidence>
<keyword evidence="2" id="KW-1185">Reference proteome</keyword>